<dbReference type="EMBL" id="AP026978">
    <property type="protein sequence ID" value="BDT98906.1"/>
    <property type="molecule type" value="Genomic_DNA"/>
</dbReference>
<protein>
    <recommendedName>
        <fullName evidence="4">DUF4266 domain-containing protein</fullName>
    </recommendedName>
</protein>
<dbReference type="Proteomes" id="UP001317870">
    <property type="component" value="Chromosome"/>
</dbReference>
<dbReference type="RefSeq" id="WP_281878981.1">
    <property type="nucleotide sequence ID" value="NZ_AP026976.1"/>
</dbReference>
<organism evidence="2 3">
    <name type="scientific">Nocardia sputorum</name>
    <dbReference type="NCBI Taxonomy" id="2984338"/>
    <lineage>
        <taxon>Bacteria</taxon>
        <taxon>Bacillati</taxon>
        <taxon>Actinomycetota</taxon>
        <taxon>Actinomycetes</taxon>
        <taxon>Mycobacteriales</taxon>
        <taxon>Nocardiaceae</taxon>
        <taxon>Nocardia</taxon>
    </lineage>
</organism>
<feature type="region of interest" description="Disordered" evidence="1">
    <location>
        <begin position="59"/>
        <end position="83"/>
    </location>
</feature>
<evidence type="ECO:0000256" key="1">
    <source>
        <dbReference type="SAM" id="MobiDB-lite"/>
    </source>
</evidence>
<reference evidence="2 3" key="1">
    <citation type="submission" date="2022-11" db="EMBL/GenBank/DDBJ databases">
        <title>Genome Sequencing of Nocardia sp. ON39_IFM12276 and assembly.</title>
        <authorList>
            <person name="Shimojima M."/>
            <person name="Toyokawa M."/>
            <person name="Uesaka K."/>
        </authorList>
    </citation>
    <scope>NUCLEOTIDE SEQUENCE [LARGE SCALE GENOMIC DNA]</scope>
    <source>
        <strain evidence="2 3">IFM 12276</strain>
    </source>
</reference>
<proteinExistence type="predicted"/>
<evidence type="ECO:0000313" key="2">
    <source>
        <dbReference type="EMBL" id="BDT98906.1"/>
    </source>
</evidence>
<keyword evidence="3" id="KW-1185">Reference proteome</keyword>
<feature type="compositionally biased region" description="Gly residues" evidence="1">
    <location>
        <begin position="68"/>
        <end position="83"/>
    </location>
</feature>
<sequence>MGHLLLVLLALVLVAAPLGVGIMRRTRSPGRIGGDATTRARAAGAQLSKDARAHRWRYRPYGKSNNDSGGGAGCAGGGCAGGE</sequence>
<accession>A0ABN6U0Z5</accession>
<evidence type="ECO:0008006" key="4">
    <source>
        <dbReference type="Google" id="ProtNLM"/>
    </source>
</evidence>
<name>A0ABN6U0Z5_9NOCA</name>
<evidence type="ECO:0000313" key="3">
    <source>
        <dbReference type="Proteomes" id="UP001317870"/>
    </source>
</evidence>
<gene>
    <name evidence="2" type="ORF">IFM12276_19350</name>
</gene>